<keyword evidence="4 5" id="KW-0173">Coenzyme A biosynthesis</keyword>
<dbReference type="GO" id="GO:0004140">
    <property type="term" value="F:dephospho-CoA kinase activity"/>
    <property type="evidence" value="ECO:0007669"/>
    <property type="project" value="UniProtKB-UniRule"/>
</dbReference>
<dbReference type="RefSeq" id="WP_171160351.1">
    <property type="nucleotide sequence ID" value="NZ_CP053073.1"/>
</dbReference>
<dbReference type="AlphaFoldDB" id="A0A6M4H4H7"/>
<dbReference type="PANTHER" id="PTHR10695">
    <property type="entry name" value="DEPHOSPHO-COA KINASE-RELATED"/>
    <property type="match status" value="1"/>
</dbReference>
<comment type="function">
    <text evidence="5">Catalyzes the phosphorylation of the 3'-hydroxyl group of dephosphocoenzyme A to form coenzyme A.</text>
</comment>
<dbReference type="GO" id="GO:0005524">
    <property type="term" value="F:ATP binding"/>
    <property type="evidence" value="ECO:0007669"/>
    <property type="project" value="UniProtKB-UniRule"/>
</dbReference>
<protein>
    <recommendedName>
        <fullName evidence="5 6">Dephospho-CoA kinase</fullName>
        <ecNumber evidence="5 6">2.7.1.24</ecNumber>
    </recommendedName>
    <alternativeName>
        <fullName evidence="5">Dephosphocoenzyme A kinase</fullName>
    </alternativeName>
</protein>
<dbReference type="HAMAP" id="MF_00376">
    <property type="entry name" value="Dephospho_CoA_kinase"/>
    <property type="match status" value="1"/>
</dbReference>
<keyword evidence="2 5" id="KW-0547">Nucleotide-binding</keyword>
<comment type="similarity">
    <text evidence="1 5">Belongs to the CoaE family.</text>
</comment>
<evidence type="ECO:0000256" key="5">
    <source>
        <dbReference type="HAMAP-Rule" id="MF_00376"/>
    </source>
</evidence>
<proteinExistence type="inferred from homology"/>
<evidence type="ECO:0000256" key="3">
    <source>
        <dbReference type="ARBA" id="ARBA00022840"/>
    </source>
</evidence>
<dbReference type="PANTHER" id="PTHR10695:SF46">
    <property type="entry name" value="BIFUNCTIONAL COENZYME A SYNTHASE-RELATED"/>
    <property type="match status" value="1"/>
</dbReference>
<comment type="pathway">
    <text evidence="5">Cofactor biosynthesis; coenzyme A biosynthesis; CoA from (R)-pantothenate: step 5/5.</text>
</comment>
<gene>
    <name evidence="5 7" type="primary">coaE</name>
    <name evidence="7" type="ORF">DSM104440_00397</name>
</gene>
<evidence type="ECO:0000256" key="4">
    <source>
        <dbReference type="ARBA" id="ARBA00022993"/>
    </source>
</evidence>
<feature type="binding site" evidence="5">
    <location>
        <begin position="12"/>
        <end position="17"/>
    </location>
    <ligand>
        <name>ATP</name>
        <dbReference type="ChEBI" id="CHEBI:30616"/>
    </ligand>
</feature>
<evidence type="ECO:0000256" key="6">
    <source>
        <dbReference type="NCBIfam" id="TIGR00152"/>
    </source>
</evidence>
<dbReference type="Pfam" id="PF01121">
    <property type="entry name" value="CoaE"/>
    <property type="match status" value="1"/>
</dbReference>
<evidence type="ECO:0000313" key="7">
    <source>
        <dbReference type="EMBL" id="QJR13613.1"/>
    </source>
</evidence>
<keyword evidence="5" id="KW-0963">Cytoplasm</keyword>
<name>A0A6M4H4H7_9PROT</name>
<evidence type="ECO:0000256" key="1">
    <source>
        <dbReference type="ARBA" id="ARBA00009018"/>
    </source>
</evidence>
<dbReference type="InterPro" id="IPR001977">
    <property type="entry name" value="Depp_CoAkinase"/>
</dbReference>
<dbReference type="PROSITE" id="PS51219">
    <property type="entry name" value="DPCK"/>
    <property type="match status" value="1"/>
</dbReference>
<dbReference type="KEGG" id="upl:DSM104440_00397"/>
<dbReference type="FunCoup" id="A0A6M4H4H7">
    <property type="interactions" value="454"/>
</dbReference>
<comment type="subcellular location">
    <subcellularLocation>
        <location evidence="5">Cytoplasm</location>
    </subcellularLocation>
</comment>
<dbReference type="NCBIfam" id="TIGR00152">
    <property type="entry name" value="dephospho-CoA kinase"/>
    <property type="match status" value="1"/>
</dbReference>
<sequence>MKRIVGLTGGIGSGKSTVAEELAARGATIVDADEIARGLTLAGGEAMPQVSAAFGPSFVAADGSLDRAAMRKQAFSDPAALARLEAILHPMIRARSDAAVERANGPYAVLVVPLLFEKGSYQGRVARTLVVDCPESLQVERVMARSGLAAEEVRAVMATQWPRWRRLQMADDVAWNGGDRAALANQCERLHRAYATIPRE</sequence>
<dbReference type="EMBL" id="CP053073">
    <property type="protein sequence ID" value="QJR13613.1"/>
    <property type="molecule type" value="Genomic_DNA"/>
</dbReference>
<dbReference type="UniPathway" id="UPA00241">
    <property type="reaction ID" value="UER00356"/>
</dbReference>
<keyword evidence="5 7" id="KW-0418">Kinase</keyword>
<dbReference type="EC" id="2.7.1.24" evidence="5 6"/>
<dbReference type="CDD" id="cd02022">
    <property type="entry name" value="DPCK"/>
    <property type="match status" value="1"/>
</dbReference>
<keyword evidence="8" id="KW-1185">Reference proteome</keyword>
<dbReference type="GO" id="GO:0015937">
    <property type="term" value="P:coenzyme A biosynthetic process"/>
    <property type="evidence" value="ECO:0007669"/>
    <property type="project" value="UniProtKB-UniRule"/>
</dbReference>
<dbReference type="Gene3D" id="3.40.50.300">
    <property type="entry name" value="P-loop containing nucleotide triphosphate hydrolases"/>
    <property type="match status" value="1"/>
</dbReference>
<evidence type="ECO:0000256" key="2">
    <source>
        <dbReference type="ARBA" id="ARBA00022741"/>
    </source>
</evidence>
<dbReference type="Proteomes" id="UP000503096">
    <property type="component" value="Chromosome"/>
</dbReference>
<comment type="catalytic activity">
    <reaction evidence="5">
        <text>3'-dephospho-CoA + ATP = ADP + CoA + H(+)</text>
        <dbReference type="Rhea" id="RHEA:18245"/>
        <dbReference type="ChEBI" id="CHEBI:15378"/>
        <dbReference type="ChEBI" id="CHEBI:30616"/>
        <dbReference type="ChEBI" id="CHEBI:57287"/>
        <dbReference type="ChEBI" id="CHEBI:57328"/>
        <dbReference type="ChEBI" id="CHEBI:456216"/>
        <dbReference type="EC" id="2.7.1.24"/>
    </reaction>
</comment>
<dbReference type="InterPro" id="IPR027417">
    <property type="entry name" value="P-loop_NTPase"/>
</dbReference>
<keyword evidence="3 5" id="KW-0067">ATP-binding</keyword>
<organism evidence="7 8">
    <name type="scientific">Usitatibacter palustris</name>
    <dbReference type="NCBI Taxonomy" id="2732487"/>
    <lineage>
        <taxon>Bacteria</taxon>
        <taxon>Pseudomonadati</taxon>
        <taxon>Pseudomonadota</taxon>
        <taxon>Betaproteobacteria</taxon>
        <taxon>Nitrosomonadales</taxon>
        <taxon>Usitatibacteraceae</taxon>
        <taxon>Usitatibacter</taxon>
    </lineage>
</organism>
<dbReference type="SUPFAM" id="SSF52540">
    <property type="entry name" value="P-loop containing nucleoside triphosphate hydrolases"/>
    <property type="match status" value="1"/>
</dbReference>
<keyword evidence="5 7" id="KW-0808">Transferase</keyword>
<dbReference type="InParanoid" id="A0A6M4H4H7"/>
<evidence type="ECO:0000313" key="8">
    <source>
        <dbReference type="Proteomes" id="UP000503096"/>
    </source>
</evidence>
<accession>A0A6M4H4H7</accession>
<dbReference type="GO" id="GO:0005737">
    <property type="term" value="C:cytoplasm"/>
    <property type="evidence" value="ECO:0007669"/>
    <property type="project" value="UniProtKB-SubCell"/>
</dbReference>
<reference evidence="7 8" key="1">
    <citation type="submission" date="2020-04" db="EMBL/GenBank/DDBJ databases">
        <title>Usitatibacter rugosus gen. nov., sp. nov. and Usitatibacter palustris sp. nov., novel members of Usitatibacteraceae fam. nov. within the order Nitrosomonadales isolated from soil.</title>
        <authorList>
            <person name="Huber K.J."/>
            <person name="Neumann-Schaal M."/>
            <person name="Geppert A."/>
            <person name="Luckner M."/>
            <person name="Wanner G."/>
            <person name="Overmann J."/>
        </authorList>
    </citation>
    <scope>NUCLEOTIDE SEQUENCE [LARGE SCALE GENOMIC DNA]</scope>
    <source>
        <strain evidence="7 8">Swamp67</strain>
    </source>
</reference>